<dbReference type="InterPro" id="IPR008889">
    <property type="entry name" value="VQ"/>
</dbReference>
<protein>
    <recommendedName>
        <fullName evidence="2">VQ domain-containing protein</fullName>
    </recommendedName>
</protein>
<dbReference type="EMBL" id="JBBWWQ010000006">
    <property type="protein sequence ID" value="KAK8944687.1"/>
    <property type="molecule type" value="Genomic_DNA"/>
</dbReference>
<evidence type="ECO:0000313" key="4">
    <source>
        <dbReference type="Proteomes" id="UP001418222"/>
    </source>
</evidence>
<dbReference type="PANTHER" id="PTHR33783">
    <property type="entry name" value="PROTEIN HAIKU1"/>
    <property type="match status" value="1"/>
</dbReference>
<organism evidence="3 4">
    <name type="scientific">Platanthera zijinensis</name>
    <dbReference type="NCBI Taxonomy" id="2320716"/>
    <lineage>
        <taxon>Eukaryota</taxon>
        <taxon>Viridiplantae</taxon>
        <taxon>Streptophyta</taxon>
        <taxon>Embryophyta</taxon>
        <taxon>Tracheophyta</taxon>
        <taxon>Spermatophyta</taxon>
        <taxon>Magnoliopsida</taxon>
        <taxon>Liliopsida</taxon>
        <taxon>Asparagales</taxon>
        <taxon>Orchidaceae</taxon>
        <taxon>Orchidoideae</taxon>
        <taxon>Orchideae</taxon>
        <taxon>Orchidinae</taxon>
        <taxon>Platanthera</taxon>
    </lineage>
</organism>
<dbReference type="PANTHER" id="PTHR33783:SF1">
    <property type="entry name" value="PROTEIN HAIKU1"/>
    <property type="match status" value="1"/>
</dbReference>
<comment type="caution">
    <text evidence="3">The sequence shown here is derived from an EMBL/GenBank/DDBJ whole genome shotgun (WGS) entry which is preliminary data.</text>
</comment>
<reference evidence="3 4" key="1">
    <citation type="journal article" date="2022" name="Nat. Plants">
        <title>Genomes of leafy and leafless Platanthera orchids illuminate the evolution of mycoheterotrophy.</title>
        <authorList>
            <person name="Li M.H."/>
            <person name="Liu K.W."/>
            <person name="Li Z."/>
            <person name="Lu H.C."/>
            <person name="Ye Q.L."/>
            <person name="Zhang D."/>
            <person name="Wang J.Y."/>
            <person name="Li Y.F."/>
            <person name="Zhong Z.M."/>
            <person name="Liu X."/>
            <person name="Yu X."/>
            <person name="Liu D.K."/>
            <person name="Tu X.D."/>
            <person name="Liu B."/>
            <person name="Hao Y."/>
            <person name="Liao X.Y."/>
            <person name="Jiang Y.T."/>
            <person name="Sun W.H."/>
            <person name="Chen J."/>
            <person name="Chen Y.Q."/>
            <person name="Ai Y."/>
            <person name="Zhai J.W."/>
            <person name="Wu S.S."/>
            <person name="Zhou Z."/>
            <person name="Hsiao Y.Y."/>
            <person name="Wu W.L."/>
            <person name="Chen Y.Y."/>
            <person name="Lin Y.F."/>
            <person name="Hsu J.L."/>
            <person name="Li C.Y."/>
            <person name="Wang Z.W."/>
            <person name="Zhao X."/>
            <person name="Zhong W.Y."/>
            <person name="Ma X.K."/>
            <person name="Ma L."/>
            <person name="Huang J."/>
            <person name="Chen G.Z."/>
            <person name="Huang M.Z."/>
            <person name="Huang L."/>
            <person name="Peng D.H."/>
            <person name="Luo Y.B."/>
            <person name="Zou S.Q."/>
            <person name="Chen S.P."/>
            <person name="Lan S."/>
            <person name="Tsai W.C."/>
            <person name="Van de Peer Y."/>
            <person name="Liu Z.J."/>
        </authorList>
    </citation>
    <scope>NUCLEOTIDE SEQUENCE [LARGE SCALE GENOMIC DNA]</scope>
    <source>
        <strain evidence="3">Lor287</strain>
    </source>
</reference>
<sequence length="309" mass="33758">MDHNSKSSNQHHLGINKLGKSIRKSPLRQSGYQKLPPAAANQQPPPPQPHVYNISKSDFRSVVQQLTGSPSRDADRYPAAPARPPQPRYPSSRLMKIRPPPLTPIARPPPLPFQNQQPNPNPNPSHNFSINQTFFPRPVPSPHTNGNVNWADSPVSAYMRYLETSLQTSESARQPPFVQAQSSNSGLHPAQTAPLPSPKSQFLLLSPGSHFPFPSPGASLPLPSPNSQFPLQSPSSFLNLLTPKSPYSLLSPRFQYSTSFSPNFSFSPLPQNGLLGPGPGSLPPPSPTLLFPPSPSGFLPLLSPRWREM</sequence>
<keyword evidence="4" id="KW-1185">Reference proteome</keyword>
<dbReference type="Proteomes" id="UP001418222">
    <property type="component" value="Unassembled WGS sequence"/>
</dbReference>
<dbReference type="Pfam" id="PF05678">
    <property type="entry name" value="VQ"/>
    <property type="match status" value="1"/>
</dbReference>
<evidence type="ECO:0000313" key="3">
    <source>
        <dbReference type="EMBL" id="KAK8944687.1"/>
    </source>
</evidence>
<feature type="region of interest" description="Disordered" evidence="1">
    <location>
        <begin position="169"/>
        <end position="201"/>
    </location>
</feature>
<feature type="compositionally biased region" description="Polar residues" evidence="1">
    <location>
        <begin position="125"/>
        <end position="134"/>
    </location>
</feature>
<dbReference type="InterPro" id="IPR039612">
    <property type="entry name" value="VQ_5/9/14"/>
</dbReference>
<feature type="region of interest" description="Disordered" evidence="1">
    <location>
        <begin position="1"/>
        <end position="142"/>
    </location>
</feature>
<proteinExistence type="predicted"/>
<feature type="domain" description="VQ" evidence="2">
    <location>
        <begin position="46"/>
        <end position="71"/>
    </location>
</feature>
<gene>
    <name evidence="3" type="ORF">KSP39_PZI008105</name>
</gene>
<accession>A0AAP0BQ33</accession>
<dbReference type="AlphaFoldDB" id="A0AAP0BQ33"/>
<name>A0AAP0BQ33_9ASPA</name>
<feature type="compositionally biased region" description="Pro residues" evidence="1">
    <location>
        <begin position="98"/>
        <end position="112"/>
    </location>
</feature>
<evidence type="ECO:0000259" key="2">
    <source>
        <dbReference type="Pfam" id="PF05678"/>
    </source>
</evidence>
<evidence type="ECO:0000256" key="1">
    <source>
        <dbReference type="SAM" id="MobiDB-lite"/>
    </source>
</evidence>
<feature type="compositionally biased region" description="Polar residues" evidence="1">
    <location>
        <begin position="1"/>
        <end position="11"/>
    </location>
</feature>